<dbReference type="Proteomes" id="UP000286045">
    <property type="component" value="Unassembled WGS sequence"/>
</dbReference>
<comment type="caution">
    <text evidence="2">The sequence shown here is derived from an EMBL/GenBank/DDBJ whole genome shotgun (WGS) entry which is preliminary data.</text>
</comment>
<dbReference type="AlphaFoldDB" id="A0A439CV77"/>
<gene>
    <name evidence="2" type="ORF">EKO27_g9037</name>
</gene>
<sequence>MFGSGSASGPYQGASWASPPTQVPNMSNEEFKEFRKIYELQILPAITRVLDPANIGGQVIFTKRKFINIITQHEAPPALKKQIEYAVVAELREDLRAKISLTFEVGEVVRT</sequence>
<organism evidence="2 3">
    <name type="scientific">Xylaria grammica</name>
    <dbReference type="NCBI Taxonomy" id="363999"/>
    <lineage>
        <taxon>Eukaryota</taxon>
        <taxon>Fungi</taxon>
        <taxon>Dikarya</taxon>
        <taxon>Ascomycota</taxon>
        <taxon>Pezizomycotina</taxon>
        <taxon>Sordariomycetes</taxon>
        <taxon>Xylariomycetidae</taxon>
        <taxon>Xylariales</taxon>
        <taxon>Xylariaceae</taxon>
        <taxon>Xylaria</taxon>
    </lineage>
</organism>
<name>A0A439CV77_9PEZI</name>
<proteinExistence type="predicted"/>
<feature type="region of interest" description="Disordered" evidence="1">
    <location>
        <begin position="1"/>
        <end position="25"/>
    </location>
</feature>
<keyword evidence="3" id="KW-1185">Reference proteome</keyword>
<protein>
    <submittedName>
        <fullName evidence="2">Uncharacterized protein</fullName>
    </submittedName>
</protein>
<evidence type="ECO:0000256" key="1">
    <source>
        <dbReference type="SAM" id="MobiDB-lite"/>
    </source>
</evidence>
<dbReference type="EMBL" id="RYZI01000371">
    <property type="protein sequence ID" value="RWA06070.1"/>
    <property type="molecule type" value="Genomic_DNA"/>
</dbReference>
<reference evidence="2 3" key="1">
    <citation type="submission" date="2018-12" db="EMBL/GenBank/DDBJ databases">
        <title>Draft genome sequence of Xylaria grammica IHI A82.</title>
        <authorList>
            <person name="Buettner E."/>
            <person name="Kellner H."/>
        </authorList>
    </citation>
    <scope>NUCLEOTIDE SEQUENCE [LARGE SCALE GENOMIC DNA]</scope>
    <source>
        <strain evidence="2 3">IHI A82</strain>
    </source>
</reference>
<accession>A0A439CV77</accession>
<evidence type="ECO:0000313" key="3">
    <source>
        <dbReference type="Proteomes" id="UP000286045"/>
    </source>
</evidence>
<evidence type="ECO:0000313" key="2">
    <source>
        <dbReference type="EMBL" id="RWA06070.1"/>
    </source>
</evidence>